<dbReference type="Gene3D" id="3.40.50.12780">
    <property type="entry name" value="N-terminal domain of ligase-like"/>
    <property type="match status" value="1"/>
</dbReference>
<keyword evidence="4" id="KW-1185">Reference proteome</keyword>
<name>A0A8H3IZU8_9LECA</name>
<keyword evidence="2" id="KW-0597">Phosphoprotein</keyword>
<keyword evidence="1" id="KW-0596">Phosphopantetheine</keyword>
<evidence type="ECO:0000256" key="1">
    <source>
        <dbReference type="ARBA" id="ARBA00022450"/>
    </source>
</evidence>
<dbReference type="PANTHER" id="PTHR43439">
    <property type="entry name" value="PHENYLACETATE-COENZYME A LIGASE"/>
    <property type="match status" value="1"/>
</dbReference>
<gene>
    <name evidence="3" type="ORF">IMSHALPRED_010468</name>
</gene>
<comment type="caution">
    <text evidence="3">The sequence shown here is derived from an EMBL/GenBank/DDBJ whole genome shotgun (WGS) entry which is preliminary data.</text>
</comment>
<accession>A0A8H3IZU8</accession>
<dbReference type="SUPFAM" id="SSF56801">
    <property type="entry name" value="Acetyl-CoA synthetase-like"/>
    <property type="match status" value="1"/>
</dbReference>
<proteinExistence type="predicted"/>
<organism evidence="3 4">
    <name type="scientific">Imshaugia aleurites</name>
    <dbReference type="NCBI Taxonomy" id="172621"/>
    <lineage>
        <taxon>Eukaryota</taxon>
        <taxon>Fungi</taxon>
        <taxon>Dikarya</taxon>
        <taxon>Ascomycota</taxon>
        <taxon>Pezizomycotina</taxon>
        <taxon>Lecanoromycetes</taxon>
        <taxon>OSLEUM clade</taxon>
        <taxon>Lecanoromycetidae</taxon>
        <taxon>Lecanorales</taxon>
        <taxon>Lecanorineae</taxon>
        <taxon>Parmeliaceae</taxon>
        <taxon>Imshaugia</taxon>
    </lineage>
</organism>
<dbReference type="OrthoDB" id="429813at2759"/>
<sequence>MGVILVVGPAERLIGPDPASLKCVEEILQQASVDAAYFLPSTLEALCQSSQYMKSLSTLKLIGFGGAPLSKKAGDAITELCPNTTLHNSLGSSDGGAFVTYEPDRKDWQYICYCPHYNGIDWRHSVGNLYEMVIVRNPDLEMYQGAFTTHPELQEWSTRDLYSKHPQKPHHWRHEARLDDLIVSANGAKFNPLEMQKRIQQHPEVRFALVTGTHRLQPALIIQLLDPKTGEERKQQILENIWAIVSKMNEEFPRQGRVKKSLVVFTSPDKDFPVAGKGFVQRAVAIQLYQRELDELYELAGPESNYGF</sequence>
<evidence type="ECO:0000313" key="3">
    <source>
        <dbReference type="EMBL" id="CAF9936114.1"/>
    </source>
</evidence>
<evidence type="ECO:0000256" key="2">
    <source>
        <dbReference type="ARBA" id="ARBA00022553"/>
    </source>
</evidence>
<dbReference type="InterPro" id="IPR051414">
    <property type="entry name" value="Adenylate-forming_Reductase"/>
</dbReference>
<reference evidence="3" key="1">
    <citation type="submission" date="2021-03" db="EMBL/GenBank/DDBJ databases">
        <authorList>
            <person name="Tagirdzhanova G."/>
        </authorList>
    </citation>
    <scope>NUCLEOTIDE SEQUENCE</scope>
</reference>
<dbReference type="InterPro" id="IPR042099">
    <property type="entry name" value="ANL_N_sf"/>
</dbReference>
<dbReference type="PANTHER" id="PTHR43439:SF2">
    <property type="entry name" value="ENZYME, PUTATIVE (JCVI)-RELATED"/>
    <property type="match status" value="1"/>
</dbReference>
<evidence type="ECO:0000313" key="4">
    <source>
        <dbReference type="Proteomes" id="UP000664534"/>
    </source>
</evidence>
<dbReference type="AlphaFoldDB" id="A0A8H3IZU8"/>
<protein>
    <submittedName>
        <fullName evidence="3">Uncharacterized protein</fullName>
    </submittedName>
</protein>
<dbReference type="Pfam" id="PF23562">
    <property type="entry name" value="AMP-binding_C_3"/>
    <property type="match status" value="1"/>
</dbReference>
<dbReference type="Proteomes" id="UP000664534">
    <property type="component" value="Unassembled WGS sequence"/>
</dbReference>
<dbReference type="EMBL" id="CAJPDT010000088">
    <property type="protein sequence ID" value="CAF9936114.1"/>
    <property type="molecule type" value="Genomic_DNA"/>
</dbReference>